<reference evidence="2 3" key="1">
    <citation type="submission" date="2023-11" db="EMBL/GenBank/DDBJ databases">
        <title>Analysis of the Genomes of Mucilaginibacter gossypii cycad 4 and M. sabulilitoris SNA2: microbes with the potential for plant growth promotion.</title>
        <authorList>
            <person name="Hirsch A.M."/>
            <person name="Humm E."/>
            <person name="Rubbi M."/>
            <person name="Del Vecchio G."/>
            <person name="Ha S.M."/>
            <person name="Pellegrini M."/>
            <person name="Gunsalus R.P."/>
        </authorList>
    </citation>
    <scope>NUCLEOTIDE SEQUENCE [LARGE SCALE GENOMIC DNA]</scope>
    <source>
        <strain evidence="2 3">SNA2</strain>
    </source>
</reference>
<dbReference type="RefSeq" id="WP_321564119.1">
    <property type="nucleotide sequence ID" value="NZ_CP139558.1"/>
</dbReference>
<gene>
    <name evidence="2" type="ORF">SNE25_05655</name>
</gene>
<keyword evidence="1" id="KW-0812">Transmembrane</keyword>
<accession>A0ABZ0TQ28</accession>
<feature type="transmembrane region" description="Helical" evidence="1">
    <location>
        <begin position="74"/>
        <end position="93"/>
    </location>
</feature>
<evidence type="ECO:0000313" key="3">
    <source>
        <dbReference type="Proteomes" id="UP001324380"/>
    </source>
</evidence>
<organism evidence="2 3">
    <name type="scientific">Mucilaginibacter sabulilitoris</name>
    <dbReference type="NCBI Taxonomy" id="1173583"/>
    <lineage>
        <taxon>Bacteria</taxon>
        <taxon>Pseudomonadati</taxon>
        <taxon>Bacteroidota</taxon>
        <taxon>Sphingobacteriia</taxon>
        <taxon>Sphingobacteriales</taxon>
        <taxon>Sphingobacteriaceae</taxon>
        <taxon>Mucilaginibacter</taxon>
    </lineage>
</organism>
<proteinExistence type="predicted"/>
<protein>
    <submittedName>
        <fullName evidence="2">Uncharacterized protein</fullName>
    </submittedName>
</protein>
<keyword evidence="3" id="KW-1185">Reference proteome</keyword>
<evidence type="ECO:0000313" key="2">
    <source>
        <dbReference type="EMBL" id="WPU95007.1"/>
    </source>
</evidence>
<sequence length="121" mass="13527">MERVRETAVTVLMLFLLIGTLTIVYSLLIWQELPKTLAMVLLFSLALLKGIVANLHNHQSSQELSCQDTRFIKLVLLSILSVFLIIVFISYVLQSQQPAAALAFIISLLTIKKALDFLPAD</sequence>
<name>A0ABZ0TQ28_9SPHI</name>
<keyword evidence="1" id="KW-1133">Transmembrane helix</keyword>
<feature type="transmembrane region" description="Helical" evidence="1">
    <location>
        <begin position="7"/>
        <end position="30"/>
    </location>
</feature>
<dbReference type="Proteomes" id="UP001324380">
    <property type="component" value="Chromosome"/>
</dbReference>
<evidence type="ECO:0000256" key="1">
    <source>
        <dbReference type="SAM" id="Phobius"/>
    </source>
</evidence>
<dbReference type="EMBL" id="CP139558">
    <property type="protein sequence ID" value="WPU95007.1"/>
    <property type="molecule type" value="Genomic_DNA"/>
</dbReference>
<feature type="transmembrane region" description="Helical" evidence="1">
    <location>
        <begin position="36"/>
        <end position="53"/>
    </location>
</feature>
<keyword evidence="1" id="KW-0472">Membrane</keyword>